<comment type="cofactor">
    <cofactor evidence="6">
        <name>Mg(2+)</name>
        <dbReference type="ChEBI" id="CHEBI:18420"/>
    </cofactor>
    <text evidence="6">Binds 1 Mg(2+) ion per trimer.</text>
</comment>
<organism evidence="8 9">
    <name type="scientific">Gracilibacillus halotolerans</name>
    <dbReference type="NCBI Taxonomy" id="74386"/>
    <lineage>
        <taxon>Bacteria</taxon>
        <taxon>Bacillati</taxon>
        <taxon>Bacillota</taxon>
        <taxon>Bacilli</taxon>
        <taxon>Bacillales</taxon>
        <taxon>Bacillaceae</taxon>
        <taxon>Gracilibacillus</taxon>
    </lineage>
</organism>
<dbReference type="AlphaFoldDB" id="A0A841RRN2"/>
<evidence type="ECO:0000256" key="4">
    <source>
        <dbReference type="ARBA" id="ARBA00022683"/>
    </source>
</evidence>
<dbReference type="Pfam" id="PF02255">
    <property type="entry name" value="PTS_IIA"/>
    <property type="match status" value="1"/>
</dbReference>
<keyword evidence="4" id="KW-0598">Phosphotransferase system</keyword>
<reference evidence="8 9" key="1">
    <citation type="submission" date="2020-08" db="EMBL/GenBank/DDBJ databases">
        <title>Genomic Encyclopedia of Type Strains, Phase IV (KMG-IV): sequencing the most valuable type-strain genomes for metagenomic binning, comparative biology and taxonomic classification.</title>
        <authorList>
            <person name="Goeker M."/>
        </authorList>
    </citation>
    <scope>NUCLEOTIDE SEQUENCE [LARGE SCALE GENOMIC DNA]</scope>
    <source>
        <strain evidence="8 9">DSM 11805</strain>
    </source>
</reference>
<evidence type="ECO:0000256" key="2">
    <source>
        <dbReference type="ARBA" id="ARBA00022597"/>
    </source>
</evidence>
<comment type="caution">
    <text evidence="8">The sequence shown here is derived from an EMBL/GenBank/DDBJ whole genome shotgun (WGS) entry which is preliminary data.</text>
</comment>
<keyword evidence="3" id="KW-0808">Transferase</keyword>
<feature type="modified residue" description="Phosphohistidine; by HPr" evidence="7">
    <location>
        <position position="80"/>
    </location>
</feature>
<keyword evidence="1" id="KW-0813">Transport</keyword>
<dbReference type="PANTHER" id="PTHR34382">
    <property type="entry name" value="PTS SYSTEM N,N'-DIACETYLCHITOBIOSE-SPECIFIC EIIA COMPONENT"/>
    <property type="match status" value="1"/>
</dbReference>
<evidence type="ECO:0000256" key="6">
    <source>
        <dbReference type="PIRSR" id="PIRSR000699-2"/>
    </source>
</evidence>
<evidence type="ECO:0000256" key="1">
    <source>
        <dbReference type="ARBA" id="ARBA00022448"/>
    </source>
</evidence>
<evidence type="ECO:0000256" key="5">
    <source>
        <dbReference type="PIRSR" id="PIRSR000699-1"/>
    </source>
</evidence>
<dbReference type="GO" id="GO:0009401">
    <property type="term" value="P:phosphoenolpyruvate-dependent sugar phosphotransferase system"/>
    <property type="evidence" value="ECO:0007669"/>
    <property type="project" value="UniProtKB-KW"/>
</dbReference>
<protein>
    <submittedName>
        <fullName evidence="8">PTS system cellobiose-specific IIA component</fullName>
    </submittedName>
</protein>
<dbReference type="EMBL" id="JACHON010000029">
    <property type="protein sequence ID" value="MBB6514293.1"/>
    <property type="molecule type" value="Genomic_DNA"/>
</dbReference>
<dbReference type="GO" id="GO:0046872">
    <property type="term" value="F:metal ion binding"/>
    <property type="evidence" value="ECO:0007669"/>
    <property type="project" value="UniProtKB-KW"/>
</dbReference>
<dbReference type="SUPFAM" id="SSF46973">
    <property type="entry name" value="Enzyme IIa from lactose specific PTS, IIa-lac"/>
    <property type="match status" value="1"/>
</dbReference>
<evidence type="ECO:0000256" key="3">
    <source>
        <dbReference type="ARBA" id="ARBA00022679"/>
    </source>
</evidence>
<dbReference type="GO" id="GO:0016740">
    <property type="term" value="F:transferase activity"/>
    <property type="evidence" value="ECO:0007669"/>
    <property type="project" value="UniProtKB-KW"/>
</dbReference>
<keyword evidence="6" id="KW-0460">Magnesium</keyword>
<dbReference type="CDD" id="cd00215">
    <property type="entry name" value="PTS_IIA_lac"/>
    <property type="match status" value="1"/>
</dbReference>
<sequence>MKLTKKEVQLLSFQIILHAGNARSLAMEAIKFAKAYHFEKAYVKIAEAKEALIEAHAEQTKLLQEEVNGQAIDHTLILIHAQDHLMNAMTVRDLATEMIEMYERMKKLEAKL</sequence>
<name>A0A841RRN2_9BACI</name>
<dbReference type="RefSeq" id="WP_184251077.1">
    <property type="nucleotide sequence ID" value="NZ_BAAACU010000007.1"/>
</dbReference>
<keyword evidence="9" id="KW-1185">Reference proteome</keyword>
<evidence type="ECO:0000256" key="7">
    <source>
        <dbReference type="PROSITE-ProRule" id="PRU00418"/>
    </source>
</evidence>
<dbReference type="PROSITE" id="PS51095">
    <property type="entry name" value="PTS_EIIA_TYPE_3"/>
    <property type="match status" value="1"/>
</dbReference>
<dbReference type="PIRSF" id="PIRSF000699">
    <property type="entry name" value="PTS_IILac_III"/>
    <property type="match status" value="1"/>
</dbReference>
<dbReference type="Proteomes" id="UP000572212">
    <property type="component" value="Unassembled WGS sequence"/>
</dbReference>
<keyword evidence="2" id="KW-0762">Sugar transport</keyword>
<proteinExistence type="predicted"/>
<keyword evidence="6" id="KW-0479">Metal-binding</keyword>
<evidence type="ECO:0000313" key="8">
    <source>
        <dbReference type="EMBL" id="MBB6514293.1"/>
    </source>
</evidence>
<dbReference type="InterPro" id="IPR036542">
    <property type="entry name" value="PTS_IIA_lac/cel_sf"/>
</dbReference>
<dbReference type="InterPro" id="IPR003188">
    <property type="entry name" value="PTS_IIA_lac/cel"/>
</dbReference>
<dbReference type="Gene3D" id="1.20.58.80">
    <property type="entry name" value="Phosphotransferase system, lactose/cellobiose-type IIA subunit"/>
    <property type="match status" value="1"/>
</dbReference>
<dbReference type="PANTHER" id="PTHR34382:SF7">
    <property type="entry name" value="PTS SYSTEM N,N'-DIACETYLCHITOBIOSE-SPECIFIC EIIA COMPONENT"/>
    <property type="match status" value="1"/>
</dbReference>
<evidence type="ECO:0000313" key="9">
    <source>
        <dbReference type="Proteomes" id="UP000572212"/>
    </source>
</evidence>
<gene>
    <name evidence="8" type="ORF">GGQ92_003116</name>
</gene>
<feature type="binding site" evidence="6">
    <location>
        <position position="83"/>
    </location>
    <ligand>
        <name>Mg(2+)</name>
        <dbReference type="ChEBI" id="CHEBI:18420"/>
        <note>ligand shared between all trimeric partners</note>
    </ligand>
</feature>
<feature type="active site" description="Tele-phosphohistidine intermediate" evidence="5">
    <location>
        <position position="80"/>
    </location>
</feature>
<accession>A0A841RRN2</accession>